<dbReference type="Pfam" id="PF00528">
    <property type="entry name" value="BPD_transp_1"/>
    <property type="match status" value="1"/>
</dbReference>
<dbReference type="Gene3D" id="1.10.3720.10">
    <property type="entry name" value="MetI-like"/>
    <property type="match status" value="1"/>
</dbReference>
<keyword evidence="3 8" id="KW-0813">Transport</keyword>
<dbReference type="PANTHER" id="PTHR42929:SF5">
    <property type="entry name" value="ABC TRANSPORTER PERMEASE PROTEIN"/>
    <property type="match status" value="1"/>
</dbReference>
<feature type="transmembrane region" description="Helical" evidence="8">
    <location>
        <begin position="143"/>
        <end position="167"/>
    </location>
</feature>
<evidence type="ECO:0000313" key="10">
    <source>
        <dbReference type="EMBL" id="GAA2087955.1"/>
    </source>
</evidence>
<evidence type="ECO:0000259" key="9">
    <source>
        <dbReference type="PROSITE" id="PS50928"/>
    </source>
</evidence>
<evidence type="ECO:0000256" key="7">
    <source>
        <dbReference type="ARBA" id="ARBA00023136"/>
    </source>
</evidence>
<dbReference type="Proteomes" id="UP001500984">
    <property type="component" value="Unassembled WGS sequence"/>
</dbReference>
<dbReference type="PANTHER" id="PTHR42929">
    <property type="entry name" value="INNER MEMBRANE ABC TRANSPORTER PERMEASE PROTEIN YDCU-RELATED-RELATED"/>
    <property type="match status" value="1"/>
</dbReference>
<dbReference type="PROSITE" id="PS50928">
    <property type="entry name" value="ABC_TM1"/>
    <property type="match status" value="1"/>
</dbReference>
<feature type="transmembrane region" description="Helical" evidence="8">
    <location>
        <begin position="188"/>
        <end position="214"/>
    </location>
</feature>
<feature type="transmembrane region" description="Helical" evidence="8">
    <location>
        <begin position="246"/>
        <end position="266"/>
    </location>
</feature>
<protein>
    <submittedName>
        <fullName evidence="10">ABC transporter permease</fullName>
    </submittedName>
</protein>
<dbReference type="CDD" id="cd06261">
    <property type="entry name" value="TM_PBP2"/>
    <property type="match status" value="1"/>
</dbReference>
<feature type="transmembrane region" description="Helical" evidence="8">
    <location>
        <begin position="12"/>
        <end position="36"/>
    </location>
</feature>
<dbReference type="EMBL" id="BAAAPZ010000002">
    <property type="protein sequence ID" value="GAA2087955.1"/>
    <property type="molecule type" value="Genomic_DNA"/>
</dbReference>
<keyword evidence="7 8" id="KW-0472">Membrane</keyword>
<keyword evidence="5 8" id="KW-0812">Transmembrane</keyword>
<accession>A0ABN2WBS1</accession>
<dbReference type="RefSeq" id="WP_344334532.1">
    <property type="nucleotide sequence ID" value="NZ_BAAAPZ010000002.1"/>
</dbReference>
<feature type="domain" description="ABC transmembrane type-1" evidence="9">
    <location>
        <begin position="58"/>
        <end position="262"/>
    </location>
</feature>
<reference evidence="10 11" key="1">
    <citation type="journal article" date="2019" name="Int. J. Syst. Evol. Microbiol.">
        <title>The Global Catalogue of Microorganisms (GCM) 10K type strain sequencing project: providing services to taxonomists for standard genome sequencing and annotation.</title>
        <authorList>
            <consortium name="The Broad Institute Genomics Platform"/>
            <consortium name="The Broad Institute Genome Sequencing Center for Infectious Disease"/>
            <person name="Wu L."/>
            <person name="Ma J."/>
        </authorList>
    </citation>
    <scope>NUCLEOTIDE SEQUENCE [LARGE SCALE GENOMIC DNA]</scope>
    <source>
        <strain evidence="10 11">JCM 15900</strain>
    </source>
</reference>
<evidence type="ECO:0000256" key="4">
    <source>
        <dbReference type="ARBA" id="ARBA00022475"/>
    </source>
</evidence>
<feature type="transmembrane region" description="Helical" evidence="8">
    <location>
        <begin position="56"/>
        <end position="80"/>
    </location>
</feature>
<keyword evidence="6 8" id="KW-1133">Transmembrane helix</keyword>
<dbReference type="InterPro" id="IPR035906">
    <property type="entry name" value="MetI-like_sf"/>
</dbReference>
<sequence length="281" mass="30301">MKTEESKSQVLAWPALALIAVAFFVPVAVIIARSFTDADSLLENYEWLVQSESTRAILLRTIYTALAATLITAILAYPYAYLMATTSSSLRGLLMVVVLLPFWTSMMVRAFAWIIILQRNGLLNSILEGIGLPAVSILGTNTAVLIGMCQVLMPFMVLPMFSTMVGIDMRLPLAAQVMGAPRWKAFVNVYLPLSLPGVFAGSLIVFILSLGFYVTPALLGSPREQLVPNALFSQVMELLEWGRGGALAVALLALVGVVFLLFFLIAKACGVRIGRIGGAGL</sequence>
<keyword evidence="11" id="KW-1185">Reference proteome</keyword>
<keyword evidence="4" id="KW-1003">Cell membrane</keyword>
<proteinExistence type="inferred from homology"/>
<evidence type="ECO:0000256" key="6">
    <source>
        <dbReference type="ARBA" id="ARBA00022989"/>
    </source>
</evidence>
<comment type="subcellular location">
    <subcellularLocation>
        <location evidence="1 8">Cell membrane</location>
        <topology evidence="1 8">Multi-pass membrane protein</topology>
    </subcellularLocation>
</comment>
<dbReference type="SUPFAM" id="SSF161098">
    <property type="entry name" value="MetI-like"/>
    <property type="match status" value="1"/>
</dbReference>
<evidence type="ECO:0000256" key="2">
    <source>
        <dbReference type="ARBA" id="ARBA00007069"/>
    </source>
</evidence>
<comment type="caution">
    <text evidence="10">The sequence shown here is derived from an EMBL/GenBank/DDBJ whole genome shotgun (WGS) entry which is preliminary data.</text>
</comment>
<evidence type="ECO:0000256" key="1">
    <source>
        <dbReference type="ARBA" id="ARBA00004651"/>
    </source>
</evidence>
<gene>
    <name evidence="10" type="ORF">GCM10009823_02710</name>
</gene>
<organism evidence="10 11">
    <name type="scientific">Brevibacterium salitolerans</name>
    <dbReference type="NCBI Taxonomy" id="1403566"/>
    <lineage>
        <taxon>Bacteria</taxon>
        <taxon>Bacillati</taxon>
        <taxon>Actinomycetota</taxon>
        <taxon>Actinomycetes</taxon>
        <taxon>Micrococcales</taxon>
        <taxon>Brevibacteriaceae</taxon>
        <taxon>Brevibacterium</taxon>
    </lineage>
</organism>
<feature type="transmembrane region" description="Helical" evidence="8">
    <location>
        <begin position="92"/>
        <end position="116"/>
    </location>
</feature>
<evidence type="ECO:0000256" key="8">
    <source>
        <dbReference type="RuleBase" id="RU363032"/>
    </source>
</evidence>
<comment type="similarity">
    <text evidence="2">Belongs to the binding-protein-dependent transport system permease family. CysTW subfamily.</text>
</comment>
<dbReference type="InterPro" id="IPR000515">
    <property type="entry name" value="MetI-like"/>
</dbReference>
<evidence type="ECO:0000256" key="3">
    <source>
        <dbReference type="ARBA" id="ARBA00022448"/>
    </source>
</evidence>
<evidence type="ECO:0000313" key="11">
    <source>
        <dbReference type="Proteomes" id="UP001500984"/>
    </source>
</evidence>
<evidence type="ECO:0000256" key="5">
    <source>
        <dbReference type="ARBA" id="ARBA00022692"/>
    </source>
</evidence>
<name>A0ABN2WBS1_9MICO</name>